<dbReference type="Pfam" id="PF08807">
    <property type="entry name" value="DUF1798"/>
    <property type="match status" value="1"/>
</dbReference>
<proteinExistence type="predicted"/>
<keyword evidence="2" id="KW-1185">Reference proteome</keyword>
<dbReference type="Proteomes" id="UP000674416">
    <property type="component" value="Unassembled WGS sequence"/>
</dbReference>
<dbReference type="RefSeq" id="WP_053603137.1">
    <property type="nucleotide sequence ID" value="NZ_JAFDST010000001.1"/>
</dbReference>
<dbReference type="SUPFAM" id="SSF140415">
    <property type="entry name" value="YppE-like"/>
    <property type="match status" value="1"/>
</dbReference>
<gene>
    <name evidence="1" type="ORF">JOC74_000894</name>
</gene>
<evidence type="ECO:0008006" key="3">
    <source>
        <dbReference type="Google" id="ProtNLM"/>
    </source>
</evidence>
<evidence type="ECO:0000313" key="2">
    <source>
        <dbReference type="Proteomes" id="UP000674416"/>
    </source>
</evidence>
<reference evidence="1 2" key="1">
    <citation type="submission" date="2021-01" db="EMBL/GenBank/DDBJ databases">
        <title>Genomic Encyclopedia of Type Strains, Phase IV (KMG-IV): sequencing the most valuable type-strain genomes for metagenomic binning, comparative biology and taxonomic classification.</title>
        <authorList>
            <person name="Goeker M."/>
        </authorList>
    </citation>
    <scope>NUCLEOTIDE SEQUENCE [LARGE SCALE GENOMIC DNA]</scope>
    <source>
        <strain evidence="1 2">DSM 103394</strain>
    </source>
</reference>
<name>A0ABS4CS60_9BACI</name>
<sequence>MKESEVLEVNDEMLCLLKESVSRYNERKGKDIPVDFYKEVQPAVQESTQIIDTWTENATRYISEKRPRYLHVSQIEAVKENLNEVVLQSFFCKIHLKRFKDLSESVQYTLKTLKDYVKEGSR</sequence>
<dbReference type="InterPro" id="IPR023351">
    <property type="entry name" value="YppE-like_sf"/>
</dbReference>
<dbReference type="Gene3D" id="1.20.120.440">
    <property type="entry name" value="YppE-like"/>
    <property type="match status" value="1"/>
</dbReference>
<protein>
    <recommendedName>
        <fullName evidence="3">YppE</fullName>
    </recommendedName>
</protein>
<accession>A0ABS4CS60</accession>
<evidence type="ECO:0000313" key="1">
    <source>
        <dbReference type="EMBL" id="MBP1080406.1"/>
    </source>
</evidence>
<organism evidence="1 2">
    <name type="scientific">Bacillus capparidis</name>
    <dbReference type="NCBI Taxonomy" id="1840411"/>
    <lineage>
        <taxon>Bacteria</taxon>
        <taxon>Bacillati</taxon>
        <taxon>Bacillota</taxon>
        <taxon>Bacilli</taxon>
        <taxon>Bacillales</taxon>
        <taxon>Bacillaceae</taxon>
        <taxon>Bacillus</taxon>
    </lineage>
</organism>
<comment type="caution">
    <text evidence="1">The sequence shown here is derived from an EMBL/GenBank/DDBJ whole genome shotgun (WGS) entry which is preliminary data.</text>
</comment>
<dbReference type="InterPro" id="IPR014913">
    <property type="entry name" value="YppE-like"/>
</dbReference>
<dbReference type="EMBL" id="JAFDST010000001">
    <property type="protein sequence ID" value="MBP1080406.1"/>
    <property type="molecule type" value="Genomic_DNA"/>
</dbReference>